<evidence type="ECO:0000313" key="6">
    <source>
        <dbReference type="Proteomes" id="UP000003423"/>
    </source>
</evidence>
<dbReference type="InterPro" id="IPR001310">
    <property type="entry name" value="Histidine_triad_HIT"/>
</dbReference>
<dbReference type="Pfam" id="PF01230">
    <property type="entry name" value="HIT"/>
    <property type="match status" value="1"/>
</dbReference>
<dbReference type="PATRIC" id="fig|859350.6.peg.1046"/>
<comment type="caution">
    <text evidence="5">The sequence shown here is derived from an EMBL/GenBank/DDBJ whole genome shotgun (WGS) entry which is preliminary data.</text>
</comment>
<proteinExistence type="predicted"/>
<evidence type="ECO:0000259" key="4">
    <source>
        <dbReference type="PROSITE" id="PS51084"/>
    </source>
</evidence>
<reference evidence="5 6" key="1">
    <citation type="journal article" date="2012" name="J. Bacteriol.">
        <title>Genome sequence of "Candidatus Nitrosopumilus salaria" BD31, an ammonia-oxidizing archaeon from the San Francisco Bay estuary.</title>
        <authorList>
            <person name="Mosier A.C."/>
            <person name="Allen E.E."/>
            <person name="Kim M."/>
            <person name="Ferriera S."/>
            <person name="Francis C.A."/>
        </authorList>
    </citation>
    <scope>NUCLEOTIDE SEQUENCE [LARGE SCALE GENOMIC DNA]</scope>
    <source>
        <strain evidence="5 6">BD31</strain>
    </source>
</reference>
<organism evidence="5 6">
    <name type="scientific">Candidatus Nitrosopumilus salarius BD31</name>
    <dbReference type="NCBI Taxonomy" id="859350"/>
    <lineage>
        <taxon>Archaea</taxon>
        <taxon>Nitrososphaerota</taxon>
        <taxon>Nitrososphaeria</taxon>
        <taxon>Nitrosopumilales</taxon>
        <taxon>Nitrosopumilaceae</taxon>
        <taxon>Nitrosopumilus</taxon>
    </lineage>
</organism>
<feature type="active site" description="Tele-AMP-histidine intermediate" evidence="1">
    <location>
        <position position="98"/>
    </location>
</feature>
<dbReference type="SUPFAM" id="SSF54197">
    <property type="entry name" value="HIT-like"/>
    <property type="match status" value="1"/>
</dbReference>
<gene>
    <name evidence="5" type="ORF">BD31_I0119</name>
</gene>
<dbReference type="PANTHER" id="PTHR46648:SF1">
    <property type="entry name" value="ADENOSINE 5'-MONOPHOSPHORAMIDASE HNT1"/>
    <property type="match status" value="1"/>
</dbReference>
<dbReference type="EMBL" id="AEXL02000090">
    <property type="protein sequence ID" value="EIJ65970.1"/>
    <property type="molecule type" value="Genomic_DNA"/>
</dbReference>
<dbReference type="PROSITE" id="PS51084">
    <property type="entry name" value="HIT_2"/>
    <property type="match status" value="1"/>
</dbReference>
<feature type="short sequence motif" description="Histidine triad motif" evidence="2 3">
    <location>
        <begin position="96"/>
        <end position="100"/>
    </location>
</feature>
<accession>I3D2M7</accession>
<evidence type="ECO:0000256" key="3">
    <source>
        <dbReference type="PROSITE-ProRule" id="PRU00464"/>
    </source>
</evidence>
<keyword evidence="6" id="KW-1185">Reference proteome</keyword>
<name>I3D2M7_9ARCH</name>
<dbReference type="PRINTS" id="PR00332">
    <property type="entry name" value="HISTRIAD"/>
</dbReference>
<dbReference type="GO" id="GO:0003824">
    <property type="term" value="F:catalytic activity"/>
    <property type="evidence" value="ECO:0007669"/>
    <property type="project" value="InterPro"/>
</dbReference>
<dbReference type="PANTHER" id="PTHR46648">
    <property type="entry name" value="HIT FAMILY PROTEIN 1"/>
    <property type="match status" value="1"/>
</dbReference>
<dbReference type="GO" id="GO:0009117">
    <property type="term" value="P:nucleotide metabolic process"/>
    <property type="evidence" value="ECO:0007669"/>
    <property type="project" value="TreeGrafter"/>
</dbReference>
<dbReference type="InterPro" id="IPR011146">
    <property type="entry name" value="HIT-like"/>
</dbReference>
<dbReference type="Gene3D" id="3.30.428.10">
    <property type="entry name" value="HIT-like"/>
    <property type="match status" value="1"/>
</dbReference>
<dbReference type="AlphaFoldDB" id="I3D2M7"/>
<feature type="domain" description="HIT" evidence="4">
    <location>
        <begin position="6"/>
        <end position="111"/>
    </location>
</feature>
<dbReference type="Proteomes" id="UP000003423">
    <property type="component" value="Unassembled WGS sequence"/>
</dbReference>
<dbReference type="InterPro" id="IPR036265">
    <property type="entry name" value="HIT-like_sf"/>
</dbReference>
<evidence type="ECO:0000313" key="5">
    <source>
        <dbReference type="EMBL" id="EIJ65970.1"/>
    </source>
</evidence>
<sequence>MNMDCIFCKIVSGEIPAKILKETSNSVSFLDAFPLAKGHLLVIPKNHHQKIQDMSIEENTDLFSLVHSMISKVDSITGSTLIAVHNGADAGQEVPHVHVHLVPRSKDDSAGAIHSMFNSALKLSDSEINDLYTKLKV</sequence>
<evidence type="ECO:0000256" key="1">
    <source>
        <dbReference type="PIRSR" id="PIRSR601310-1"/>
    </source>
</evidence>
<evidence type="ECO:0000256" key="2">
    <source>
        <dbReference type="PIRSR" id="PIRSR601310-3"/>
    </source>
</evidence>
<protein>
    <submittedName>
        <fullName evidence="5">Histidine triad domain protein</fullName>
    </submittedName>
</protein>